<dbReference type="GO" id="GO:0051301">
    <property type="term" value="P:cell division"/>
    <property type="evidence" value="ECO:0007669"/>
    <property type="project" value="UniProtKB-KW"/>
</dbReference>
<evidence type="ECO:0000256" key="5">
    <source>
        <dbReference type="ARBA" id="ARBA00022618"/>
    </source>
</evidence>
<dbReference type="SUPFAM" id="SSF51984">
    <property type="entry name" value="MurCD N-terminal domain"/>
    <property type="match status" value="1"/>
</dbReference>
<dbReference type="GO" id="GO:0005524">
    <property type="term" value="F:ATP binding"/>
    <property type="evidence" value="ECO:0007669"/>
    <property type="project" value="UniProtKB-UniRule"/>
</dbReference>
<dbReference type="NCBIfam" id="TIGR01087">
    <property type="entry name" value="murD"/>
    <property type="match status" value="1"/>
</dbReference>
<dbReference type="Pfam" id="PF21799">
    <property type="entry name" value="MurD-like_N"/>
    <property type="match status" value="1"/>
</dbReference>
<comment type="caution">
    <text evidence="13">The sequence shown here is derived from an EMBL/GenBank/DDBJ whole genome shotgun (WGS) entry which is preliminary data.</text>
</comment>
<dbReference type="PROSITE" id="PS01011">
    <property type="entry name" value="FOLYLPOLYGLU_SYNT_1"/>
    <property type="match status" value="1"/>
</dbReference>
<dbReference type="Proteomes" id="UP000603434">
    <property type="component" value="Unassembled WGS sequence"/>
</dbReference>
<dbReference type="SUPFAM" id="SSF53623">
    <property type="entry name" value="MurD-like peptide ligases, catalytic domain"/>
    <property type="match status" value="1"/>
</dbReference>
<proteinExistence type="inferred from homology"/>
<dbReference type="GO" id="GO:0008360">
    <property type="term" value="P:regulation of cell shape"/>
    <property type="evidence" value="ECO:0007669"/>
    <property type="project" value="UniProtKB-KW"/>
</dbReference>
<evidence type="ECO:0000256" key="3">
    <source>
        <dbReference type="ARBA" id="ARBA00022490"/>
    </source>
</evidence>
<organism evidence="13 14">
    <name type="scientific">Candidatus Desulfatibia profunda</name>
    <dbReference type="NCBI Taxonomy" id="2841695"/>
    <lineage>
        <taxon>Bacteria</taxon>
        <taxon>Pseudomonadati</taxon>
        <taxon>Thermodesulfobacteriota</taxon>
        <taxon>Desulfobacteria</taxon>
        <taxon>Desulfobacterales</taxon>
        <taxon>Desulfobacterales incertae sedis</taxon>
        <taxon>Candidatus Desulfatibia</taxon>
    </lineage>
</organism>
<keyword evidence="9 10" id="KW-0573">Peptidoglycan synthesis</keyword>
<evidence type="ECO:0000256" key="7">
    <source>
        <dbReference type="ARBA" id="ARBA00022840"/>
    </source>
</evidence>
<dbReference type="Pfam" id="PF08245">
    <property type="entry name" value="Mur_ligase_M"/>
    <property type="match status" value="1"/>
</dbReference>
<keyword evidence="7 9" id="KW-0067">ATP-binding</keyword>
<dbReference type="GO" id="GO:0005737">
    <property type="term" value="C:cytoplasm"/>
    <property type="evidence" value="ECO:0007669"/>
    <property type="project" value="UniProtKB-SubCell"/>
</dbReference>
<dbReference type="InterPro" id="IPR036615">
    <property type="entry name" value="Mur_ligase_C_dom_sf"/>
</dbReference>
<dbReference type="InterPro" id="IPR013221">
    <property type="entry name" value="Mur_ligase_cen"/>
</dbReference>
<feature type="domain" description="Mur ligase central" evidence="12">
    <location>
        <begin position="113"/>
        <end position="301"/>
    </location>
</feature>
<dbReference type="InterPro" id="IPR036565">
    <property type="entry name" value="Mur-like_cat_sf"/>
</dbReference>
<evidence type="ECO:0000259" key="12">
    <source>
        <dbReference type="Pfam" id="PF08245"/>
    </source>
</evidence>
<dbReference type="SUPFAM" id="SSF53244">
    <property type="entry name" value="MurD-like peptide ligases, peptide-binding domain"/>
    <property type="match status" value="1"/>
</dbReference>
<evidence type="ECO:0000256" key="4">
    <source>
        <dbReference type="ARBA" id="ARBA00022598"/>
    </source>
</evidence>
<comment type="similarity">
    <text evidence="9">Belongs to the MurCDEF family.</text>
</comment>
<name>A0A8J6TGX4_9BACT</name>
<evidence type="ECO:0000256" key="6">
    <source>
        <dbReference type="ARBA" id="ARBA00022741"/>
    </source>
</evidence>
<keyword evidence="6 9" id="KW-0547">Nucleotide-binding</keyword>
<comment type="function">
    <text evidence="9 10">Cell wall formation. Catalyzes the addition of glutamate to the nucleotide precursor UDP-N-acetylmuramoyl-L-alanine (UMA).</text>
</comment>
<evidence type="ECO:0000256" key="1">
    <source>
        <dbReference type="ARBA" id="ARBA00004496"/>
    </source>
</evidence>
<evidence type="ECO:0000256" key="8">
    <source>
        <dbReference type="ARBA" id="ARBA00023306"/>
    </source>
</evidence>
<evidence type="ECO:0000313" key="13">
    <source>
        <dbReference type="EMBL" id="MBC8361190.1"/>
    </source>
</evidence>
<dbReference type="GO" id="GO:0009252">
    <property type="term" value="P:peptidoglycan biosynthetic process"/>
    <property type="evidence" value="ECO:0007669"/>
    <property type="project" value="UniProtKB-UniRule"/>
</dbReference>
<evidence type="ECO:0000256" key="2">
    <source>
        <dbReference type="ARBA" id="ARBA00004752"/>
    </source>
</evidence>
<sequence length="505" mass="53709">MDLANKNILIVGLGSSGIAAARFAKHKGAVVTVTDIAPEGQLAGHALEASAMGISLELGRHQAEFFERADLIVISPGVPHTIGPILGACKKGIPVIGEIEFASRFIREPVIAISGTNGKTTTTTPLGKMLETSGFKVFVGGNIGNPLIGYVDQGAGAQIVVAEISSFQLDTIETFRPKVSVLLNITEDHMDRYPDFEAYVRSKLRIFENQQKDDTAVINASDPLIRSAAKDIKARQVPFYQYDSHDDCSQECAVIDWSGFQGAACIRLRSKESPQRSLDLSGFGLVGRHNLENAAAASLAALAAGASLDAVQSALNDFKGIPHRLESVATVGGVRFFDDSKATNVDAVARALESFTHPLVLIMGGRDKGGTFSVLKELVHKHVKTLIVMGEAREKIAAALSGACRQGAQIAANMQDAVRLAYQAAAPGDVVLLAPGCASFDMYKSYAQRGEDFCAAVRQLKESASSGLSTGGRQSQSNEMTDCNDFDAKSKIHLSCIMLGEINAR</sequence>
<keyword evidence="4 9" id="KW-0436">Ligase</keyword>
<dbReference type="GO" id="GO:0004326">
    <property type="term" value="F:tetrahydrofolylpolyglutamate synthase activity"/>
    <property type="evidence" value="ECO:0007669"/>
    <property type="project" value="InterPro"/>
</dbReference>
<keyword evidence="9 10" id="KW-0961">Cell wall biogenesis/degradation</keyword>
<dbReference type="PANTHER" id="PTHR43692">
    <property type="entry name" value="UDP-N-ACETYLMURAMOYLALANINE--D-GLUTAMATE LIGASE"/>
    <property type="match status" value="1"/>
</dbReference>
<dbReference type="PANTHER" id="PTHR43692:SF1">
    <property type="entry name" value="UDP-N-ACETYLMURAMOYLALANINE--D-GLUTAMATE LIGASE"/>
    <property type="match status" value="1"/>
</dbReference>
<evidence type="ECO:0000256" key="9">
    <source>
        <dbReference type="HAMAP-Rule" id="MF_00639"/>
    </source>
</evidence>
<comment type="subcellular location">
    <subcellularLocation>
        <location evidence="1 9 10">Cytoplasm</location>
    </subcellularLocation>
</comment>
<keyword evidence="3 9" id="KW-0963">Cytoplasm</keyword>
<evidence type="ECO:0000313" key="14">
    <source>
        <dbReference type="Proteomes" id="UP000603434"/>
    </source>
</evidence>
<dbReference type="Gene3D" id="3.90.190.20">
    <property type="entry name" value="Mur ligase, C-terminal domain"/>
    <property type="match status" value="1"/>
</dbReference>
<dbReference type="Gene3D" id="3.40.50.720">
    <property type="entry name" value="NAD(P)-binding Rossmann-like Domain"/>
    <property type="match status" value="1"/>
</dbReference>
<accession>A0A8J6TGX4</accession>
<evidence type="ECO:0000259" key="11">
    <source>
        <dbReference type="Pfam" id="PF02875"/>
    </source>
</evidence>
<dbReference type="InterPro" id="IPR004101">
    <property type="entry name" value="Mur_ligase_C"/>
</dbReference>
<dbReference type="GO" id="GO:0008764">
    <property type="term" value="F:UDP-N-acetylmuramoylalanine-D-glutamate ligase activity"/>
    <property type="evidence" value="ECO:0007669"/>
    <property type="project" value="UniProtKB-UniRule"/>
</dbReference>
<keyword evidence="8 9" id="KW-0131">Cell cycle</keyword>
<keyword evidence="5 9" id="KW-0132">Cell division</keyword>
<dbReference type="EC" id="6.3.2.9" evidence="9 10"/>
<dbReference type="InterPro" id="IPR018109">
    <property type="entry name" value="Folylpolyglutamate_synth_CS"/>
</dbReference>
<gene>
    <name evidence="9 13" type="primary">murD</name>
    <name evidence="13" type="ORF">H8E23_07315</name>
</gene>
<feature type="domain" description="Mur ligase C-terminal" evidence="11">
    <location>
        <begin position="323"/>
        <end position="436"/>
    </location>
</feature>
<feature type="binding site" evidence="9">
    <location>
        <begin position="115"/>
        <end position="121"/>
    </location>
    <ligand>
        <name>ATP</name>
        <dbReference type="ChEBI" id="CHEBI:30616"/>
    </ligand>
</feature>
<dbReference type="Pfam" id="PF02875">
    <property type="entry name" value="Mur_ligase_C"/>
    <property type="match status" value="1"/>
</dbReference>
<dbReference type="EMBL" id="JACNJH010000125">
    <property type="protein sequence ID" value="MBC8361190.1"/>
    <property type="molecule type" value="Genomic_DNA"/>
</dbReference>
<dbReference type="UniPathway" id="UPA00219"/>
<dbReference type="Gene3D" id="3.40.1190.10">
    <property type="entry name" value="Mur-like, catalytic domain"/>
    <property type="match status" value="1"/>
</dbReference>
<dbReference type="GO" id="GO:0071555">
    <property type="term" value="P:cell wall organization"/>
    <property type="evidence" value="ECO:0007669"/>
    <property type="project" value="UniProtKB-KW"/>
</dbReference>
<protein>
    <recommendedName>
        <fullName evidence="9 10">UDP-N-acetylmuramoylalanine--D-glutamate ligase</fullName>
        <ecNumber evidence="9 10">6.3.2.9</ecNumber>
    </recommendedName>
    <alternativeName>
        <fullName evidence="9">D-glutamic acid-adding enzyme</fullName>
    </alternativeName>
    <alternativeName>
        <fullName evidence="9">UDP-N-acetylmuramoyl-L-alanyl-D-glutamate synthetase</fullName>
    </alternativeName>
</protein>
<comment type="catalytic activity">
    <reaction evidence="9 10">
        <text>UDP-N-acetyl-alpha-D-muramoyl-L-alanine + D-glutamate + ATP = UDP-N-acetyl-alpha-D-muramoyl-L-alanyl-D-glutamate + ADP + phosphate + H(+)</text>
        <dbReference type="Rhea" id="RHEA:16429"/>
        <dbReference type="ChEBI" id="CHEBI:15378"/>
        <dbReference type="ChEBI" id="CHEBI:29986"/>
        <dbReference type="ChEBI" id="CHEBI:30616"/>
        <dbReference type="ChEBI" id="CHEBI:43474"/>
        <dbReference type="ChEBI" id="CHEBI:83898"/>
        <dbReference type="ChEBI" id="CHEBI:83900"/>
        <dbReference type="ChEBI" id="CHEBI:456216"/>
        <dbReference type="EC" id="6.3.2.9"/>
    </reaction>
</comment>
<reference evidence="13 14" key="1">
    <citation type="submission" date="2020-08" db="EMBL/GenBank/DDBJ databases">
        <title>Bridging the membrane lipid divide: bacteria of the FCB group superphylum have the potential to synthesize archaeal ether lipids.</title>
        <authorList>
            <person name="Villanueva L."/>
            <person name="Von Meijenfeldt F.A.B."/>
            <person name="Westbye A.B."/>
            <person name="Yadav S."/>
            <person name="Hopmans E.C."/>
            <person name="Dutilh B.E."/>
            <person name="Sinninghe Damste J.S."/>
        </authorList>
    </citation>
    <scope>NUCLEOTIDE SEQUENCE [LARGE SCALE GENOMIC DNA]</scope>
    <source>
        <strain evidence="13">NIOZ-UU30</strain>
    </source>
</reference>
<dbReference type="AlphaFoldDB" id="A0A8J6TGX4"/>
<dbReference type="InterPro" id="IPR005762">
    <property type="entry name" value="MurD"/>
</dbReference>
<comment type="pathway">
    <text evidence="2 9 10">Cell wall biogenesis; peptidoglycan biosynthesis.</text>
</comment>
<keyword evidence="9 10" id="KW-0133">Cell shape</keyword>
<dbReference type="HAMAP" id="MF_00639">
    <property type="entry name" value="MurD"/>
    <property type="match status" value="1"/>
</dbReference>
<evidence type="ECO:0000256" key="10">
    <source>
        <dbReference type="RuleBase" id="RU003664"/>
    </source>
</evidence>